<dbReference type="GO" id="GO:0043022">
    <property type="term" value="F:ribosome binding"/>
    <property type="evidence" value="ECO:0007669"/>
    <property type="project" value="TreeGrafter"/>
</dbReference>
<evidence type="ECO:0000256" key="9">
    <source>
        <dbReference type="PROSITE-ProRule" id="PRU01049"/>
    </source>
</evidence>
<dbReference type="PIRSF" id="PIRSF006485">
    <property type="entry name" value="GTP-binding_EngA"/>
    <property type="match status" value="1"/>
</dbReference>
<dbReference type="Gene3D" id="3.40.50.300">
    <property type="entry name" value="P-loop containing nucleotide triphosphate hydrolases"/>
    <property type="match status" value="2"/>
</dbReference>
<keyword evidence="6 8" id="KW-0342">GTP-binding</keyword>
<gene>
    <name evidence="8" type="primary">der</name>
    <name evidence="13" type="ORF">SAMN05660652_03900</name>
</gene>
<dbReference type="InterPro" id="IPR015946">
    <property type="entry name" value="KH_dom-like_a/b"/>
</dbReference>
<comment type="similarity">
    <text evidence="1 8 9 10">Belongs to the TRAFAC class TrmE-Era-EngA-EngB-Septin-like GTPase superfamily. EngA (Der) GTPase family.</text>
</comment>
<feature type="compositionally biased region" description="Basic and acidic residues" evidence="11">
    <location>
        <begin position="437"/>
        <end position="456"/>
    </location>
</feature>
<dbReference type="Pfam" id="PF01926">
    <property type="entry name" value="MMR_HSR1"/>
    <property type="match status" value="2"/>
</dbReference>
<evidence type="ECO:0000256" key="1">
    <source>
        <dbReference type="ARBA" id="ARBA00008279"/>
    </source>
</evidence>
<dbReference type="RefSeq" id="WP_091940294.1">
    <property type="nucleotide sequence ID" value="NZ_FNCY01000026.1"/>
</dbReference>
<feature type="compositionally biased region" description="Low complexity" evidence="11">
    <location>
        <begin position="463"/>
        <end position="481"/>
    </location>
</feature>
<dbReference type="PANTHER" id="PTHR43834:SF6">
    <property type="entry name" value="GTPASE DER"/>
    <property type="match status" value="1"/>
</dbReference>
<keyword evidence="5 8" id="KW-0547">Nucleotide-binding</keyword>
<dbReference type="CDD" id="cd01894">
    <property type="entry name" value="EngA1"/>
    <property type="match status" value="1"/>
</dbReference>
<evidence type="ECO:0000256" key="4">
    <source>
        <dbReference type="ARBA" id="ARBA00022737"/>
    </source>
</evidence>
<dbReference type="FunFam" id="3.40.50.300:FF:000057">
    <property type="entry name" value="GTPase Der"/>
    <property type="match status" value="1"/>
</dbReference>
<evidence type="ECO:0000256" key="10">
    <source>
        <dbReference type="RuleBase" id="RU004481"/>
    </source>
</evidence>
<name>A0A1G8MSQ4_9RHOO</name>
<feature type="binding site" evidence="8">
    <location>
        <begin position="294"/>
        <end position="297"/>
    </location>
    <ligand>
        <name>GTP</name>
        <dbReference type="ChEBI" id="CHEBI:37565"/>
        <label>2</label>
    </ligand>
</feature>
<comment type="function">
    <text evidence="8 10">GTPase that plays an essential role in the late steps of ribosome biogenesis.</text>
</comment>
<dbReference type="HAMAP" id="MF_00195">
    <property type="entry name" value="GTPase_Der"/>
    <property type="match status" value="1"/>
</dbReference>
<dbReference type="GO" id="GO:0042254">
    <property type="term" value="P:ribosome biogenesis"/>
    <property type="evidence" value="ECO:0007669"/>
    <property type="project" value="UniProtKB-KW"/>
</dbReference>
<dbReference type="PANTHER" id="PTHR43834">
    <property type="entry name" value="GTPASE DER"/>
    <property type="match status" value="1"/>
</dbReference>
<dbReference type="NCBIfam" id="TIGR03594">
    <property type="entry name" value="GTPase_EngA"/>
    <property type="match status" value="1"/>
</dbReference>
<accession>A0A1G8MSQ4</accession>
<dbReference type="OrthoDB" id="9805918at2"/>
<keyword evidence="4 10" id="KW-0677">Repeat</keyword>
<evidence type="ECO:0000256" key="8">
    <source>
        <dbReference type="HAMAP-Rule" id="MF_00195"/>
    </source>
</evidence>
<keyword evidence="3 8" id="KW-0690">Ribosome biogenesis</keyword>
<dbReference type="GO" id="GO:0005525">
    <property type="term" value="F:GTP binding"/>
    <property type="evidence" value="ECO:0007669"/>
    <property type="project" value="UniProtKB-UniRule"/>
</dbReference>
<feature type="binding site" evidence="8">
    <location>
        <begin position="229"/>
        <end position="233"/>
    </location>
    <ligand>
        <name>GTP</name>
        <dbReference type="ChEBI" id="CHEBI:37565"/>
        <label>2</label>
    </ligand>
</feature>
<dbReference type="InterPro" id="IPR006073">
    <property type="entry name" value="GTP-bd"/>
</dbReference>
<evidence type="ECO:0000256" key="2">
    <source>
        <dbReference type="ARBA" id="ARBA00020953"/>
    </source>
</evidence>
<comment type="subunit">
    <text evidence="8">Associates with the 50S ribosomal subunit.</text>
</comment>
<dbReference type="Proteomes" id="UP000198607">
    <property type="component" value="Unassembled WGS sequence"/>
</dbReference>
<feature type="region of interest" description="Disordered" evidence="11">
    <location>
        <begin position="432"/>
        <end position="504"/>
    </location>
</feature>
<evidence type="ECO:0000256" key="6">
    <source>
        <dbReference type="ARBA" id="ARBA00023134"/>
    </source>
</evidence>
<sequence>MKPTIVLVGRPNVGKSTLFNRLTRSRDALVADMPGLTRDRHYGHGKLGSKAYLVVDTGGFEPLAKDGIMHEMARQTEQAVAEADAVIFLVDGRVGVTALDKEIANKLRKINRPTFVAVNKSEGLNRGVVVADFHELGLGDPVAVSATHGEGVRSLIEEVLEPYAEPDEDATEDHALKVAIVGRPNVGKSTMINALLGEDRVIAFDLPGTTRDSIYVDFEREDKRYTLIDTAGLRRKGKVFETIEKFSVIKTLQSIEDANVVILVLDARQDISDQDAHIAGFVVESGRAVVVAVNKWDGLDAYQREQIKGALEAKFKFLDFANFHYVSALNGQGLNTVFRSVDAAYKAATADLSTPRLTRALIDAVARQSPPRTGAFRPKPRYAHQGGRNPPVIVIHGNALDRIPDSYTRYLEHTFREVFKLKGTPLRIQYNVTENPFAERKAPETNRRKPKREENATGKPARSSAPKANGAKPKAAAAVKSSDTRSPQRRQSATAKAKGRTSKG</sequence>
<dbReference type="FunFam" id="3.40.50.300:FF:000040">
    <property type="entry name" value="GTPase Der"/>
    <property type="match status" value="1"/>
</dbReference>
<evidence type="ECO:0000313" key="13">
    <source>
        <dbReference type="EMBL" id="SDI70340.1"/>
    </source>
</evidence>
<feature type="domain" description="EngA-type G" evidence="12">
    <location>
        <begin position="3"/>
        <end position="167"/>
    </location>
</feature>
<dbReference type="AlphaFoldDB" id="A0A1G8MSQ4"/>
<feature type="domain" description="EngA-type G" evidence="12">
    <location>
        <begin position="176"/>
        <end position="349"/>
    </location>
</feature>
<dbReference type="Pfam" id="PF14714">
    <property type="entry name" value="KH_dom-like"/>
    <property type="match status" value="1"/>
</dbReference>
<dbReference type="SUPFAM" id="SSF52540">
    <property type="entry name" value="P-loop containing nucleoside triphosphate hydrolases"/>
    <property type="match status" value="2"/>
</dbReference>
<dbReference type="NCBIfam" id="TIGR00231">
    <property type="entry name" value="small_GTP"/>
    <property type="match status" value="2"/>
</dbReference>
<evidence type="ECO:0000313" key="14">
    <source>
        <dbReference type="Proteomes" id="UP000198607"/>
    </source>
</evidence>
<organism evidence="13 14">
    <name type="scientific">Propionivibrio dicarboxylicus</name>
    <dbReference type="NCBI Taxonomy" id="83767"/>
    <lineage>
        <taxon>Bacteria</taxon>
        <taxon>Pseudomonadati</taxon>
        <taxon>Pseudomonadota</taxon>
        <taxon>Betaproteobacteria</taxon>
        <taxon>Rhodocyclales</taxon>
        <taxon>Rhodocyclaceae</taxon>
        <taxon>Propionivibrio</taxon>
    </lineage>
</organism>
<feature type="region of interest" description="Disordered" evidence="11">
    <location>
        <begin position="370"/>
        <end position="390"/>
    </location>
</feature>
<dbReference type="InterPro" id="IPR027417">
    <property type="entry name" value="P-loop_NTPase"/>
</dbReference>
<dbReference type="STRING" id="83767.SAMN05660652_03900"/>
<evidence type="ECO:0000259" key="12">
    <source>
        <dbReference type="PROSITE" id="PS51712"/>
    </source>
</evidence>
<dbReference type="CDD" id="cd01895">
    <property type="entry name" value="EngA2"/>
    <property type="match status" value="1"/>
</dbReference>
<dbReference type="PROSITE" id="PS51712">
    <property type="entry name" value="G_ENGA"/>
    <property type="match status" value="2"/>
</dbReference>
<dbReference type="InterPro" id="IPR031166">
    <property type="entry name" value="G_ENGA"/>
</dbReference>
<dbReference type="InterPro" id="IPR005225">
    <property type="entry name" value="Small_GTP-bd"/>
</dbReference>
<evidence type="ECO:0000256" key="11">
    <source>
        <dbReference type="SAM" id="MobiDB-lite"/>
    </source>
</evidence>
<protein>
    <recommendedName>
        <fullName evidence="2 8">GTPase Der</fullName>
    </recommendedName>
    <alternativeName>
        <fullName evidence="7 8">GTP-binding protein EngA</fullName>
    </alternativeName>
</protein>
<evidence type="ECO:0000256" key="3">
    <source>
        <dbReference type="ARBA" id="ARBA00022517"/>
    </source>
</evidence>
<dbReference type="PRINTS" id="PR00326">
    <property type="entry name" value="GTP1OBG"/>
</dbReference>
<feature type="binding site" evidence="8">
    <location>
        <begin position="56"/>
        <end position="60"/>
    </location>
    <ligand>
        <name>GTP</name>
        <dbReference type="ChEBI" id="CHEBI:37565"/>
        <label>1</label>
    </ligand>
</feature>
<feature type="binding site" evidence="8">
    <location>
        <begin position="182"/>
        <end position="189"/>
    </location>
    <ligand>
        <name>GTP</name>
        <dbReference type="ChEBI" id="CHEBI:37565"/>
        <label>2</label>
    </ligand>
</feature>
<feature type="binding site" evidence="8">
    <location>
        <begin position="119"/>
        <end position="122"/>
    </location>
    <ligand>
        <name>GTP</name>
        <dbReference type="ChEBI" id="CHEBI:37565"/>
        <label>1</label>
    </ligand>
</feature>
<feature type="binding site" evidence="8">
    <location>
        <begin position="9"/>
        <end position="16"/>
    </location>
    <ligand>
        <name>GTP</name>
        <dbReference type="ChEBI" id="CHEBI:37565"/>
        <label>1</label>
    </ligand>
</feature>
<proteinExistence type="inferred from homology"/>
<evidence type="ECO:0000256" key="5">
    <source>
        <dbReference type="ARBA" id="ARBA00022741"/>
    </source>
</evidence>
<keyword evidence="14" id="KW-1185">Reference proteome</keyword>
<reference evidence="13 14" key="1">
    <citation type="submission" date="2016-10" db="EMBL/GenBank/DDBJ databases">
        <authorList>
            <person name="de Groot N.N."/>
        </authorList>
    </citation>
    <scope>NUCLEOTIDE SEQUENCE [LARGE SCALE GENOMIC DNA]</scope>
    <source>
        <strain evidence="13 14">DSM 5885</strain>
    </source>
</reference>
<dbReference type="Gene3D" id="3.30.300.20">
    <property type="match status" value="1"/>
</dbReference>
<dbReference type="EMBL" id="FNCY01000026">
    <property type="protein sequence ID" value="SDI70340.1"/>
    <property type="molecule type" value="Genomic_DNA"/>
</dbReference>
<evidence type="ECO:0000256" key="7">
    <source>
        <dbReference type="ARBA" id="ARBA00032345"/>
    </source>
</evidence>
<dbReference type="InterPro" id="IPR016484">
    <property type="entry name" value="GTPase_Der"/>
</dbReference>
<dbReference type="InterPro" id="IPR032859">
    <property type="entry name" value="KH_dom-like"/>
</dbReference>